<dbReference type="PROSITE" id="PS50221">
    <property type="entry name" value="GAIN_B"/>
    <property type="match status" value="1"/>
</dbReference>
<sequence>MRNLILINLFFLFFVTFVKPQIVTPNRTDSSFLCLIGKGEGPLGIYSNPLQNADQTKTGFYSFWFYLEEQRINRNTHQIVDFNFTESKLELQMFKDKVNCFVRFTKDGGTLKENDCILAKWFNVIFGFNKTSSVWFYRYDTQAGTYIDVGTKYSHKEIFTMINYLDYDNGDDVCFGIGEISFWSIDQTKFSVDDFHQKFYSISYRGYSETKSEYLVDLYQPRAAKSNNTYNFAYYNRSMKADFFVKYRVKWRDVFKTTKFYCFPGFRYDAATNSCVACTSPCKECSYISSTICLSCKTGFLFVNYQCVVNDCSKGQYFDLAAGNCKTCNAPCSSCQGSNKCTYCLPTHNYLDDGSNTCLAVESGCPDGSFLDPEGFNVCRKCSEGCTQCASLTSCMSCLSGYNLYDGECQYIDCPYGSYYSSSSLSCIGCSDGCENCDSTTCFQCSAGMYLSAGECIEECPKGFYGNNESNSCMKCQDNCLSCQTNQYTCTSCADKYFLKDSACVDRCPILGYFVDLENKKCASCVQGCDMCLDGETQCSLCQKGKYLTAARTCVDECEINTFPSDTGYCYPCDSACKNCFGSSSTACTACSPGYYLTGTSCVTSCPNPFFSDDSSNKCEVCSYFCEQCTTKKTCDFCAYGYIQTKDPNNCLGEYFLRTNQTKKLTLEFNRNALPENSDLGELTMEIWFKSKNIESSYTEVIVGLSPYKIKKKPGWTEIYLHYQGMLSYCETTQTPLQSNVWYHFAFTLNEITLKLYCYLDGQPVSIGTNPGSLIAKKISNPSEMVIGGTNDNLGFENNFDGWTREFRLWNVSRTPFEINNFKNIDVSQQKSKLVAYWKLNEKNDGSITTFTDYSYLGNPSYDPAPMNSIKKLIDYMDFREVFLMICPESYYVKFYERYGIYQCLKCNPLCLNCIGPTSNDCIQCQSPLKLLEELYTCAIISKCPEGYYQDYKSGQCLPCNPYCKHCEIGPNNCQACKVGFFQQYLGKSCVDQCPDGMYGNYEKQQCYFYPIIKYVNPVDGSAFQYGSFIELTSDFLMLNKEPNNTYYYGWRVIRETGSLDITNDAIKTYYQTNLTKVHIDNNIIKANNIYQVIFYVKGNDTYYKDMYIEVNNGLYIGTPPRNGKCVITPLIGIATVTKFQMKQSSWVDFEQLIRYDFSYSMDGGQVYIPLSSTNPQLPNLNYTFPPIYDKYFEVKIKCVVTNIRGFSNQALSTITLEKRSTADVNGDLEKLNPLQITDEVQYIQVMNQIKLITRFLGSLPQIQPNQFDPKIDPLYCTSQQCNFKGDCIFQTFTKKYYCNCTEPYAGTNCTYNNQTQLGLIKDISEKLSIGYSKLQNKAYELEFLKLTTSYIEQLSDISFGVIVSIMKFKMLNWEGNQQSDEELMNYMTIISNLIEYTQTDLLKTNITKSWGNDSTKAQNIFDNTQQALELFDFVRHLSLNRISSLQPINNFKTRMIAYRQQLINQESLISIDASNLTKKSEKIMLKISPNNFNEVNLPLEDDFIVEVIEYSFNPFEVNNTQNIAGNIFQASFFNNSDKAKAQISGLKTGLEFFFPFQDNQNVSDFMSEYNSLSPYKAKQQYKRLKMLKNSNLTCVYWSGNKWTSDGCELSGIDLTHIRCQCSHLTAFAPRFQTPKDESIGGPALPDQYQSSLEEKNDKITKEDLMVPLDIYFKNLEELLQHKQPVPIEFIFKPGPYVVIIFWAMYITSLLYYAGRDKQRRYKMTKAQNREDLAEIKDQDVQLLDEVIKEIIVKDVFLKTQQQLDHTAEDRRLLNESSFDITLRDKMSGIQQKFNLEMIDQDQQHEDLFNESSNNNQQLRIPLEFVEQSLQLQQQQQSKLYKNFEDFTKDEQKDIKKRARKKIFGRSGSTCERAKKFYKRSKKQVSEEEGSEQKMKFFNEALKNSLWLGLLSRTSKIAPRHTRLTLMYLYYALYLLLTTFGYIFGYYEKLVEIIQEQMISLVAGVIITCIFPLIICVPVALIFRVPMSYRRTLEGVKTKKINQAFKEIDKQMGTRYAIGYFISFSVYLLMTVVVIFFNYFYPQDYCMSWLFQMVILFFVDIFGFTFGFAAFQLFTSLLAGKLKCFYYFWAFFEVIRYYKNLRG</sequence>
<proteinExistence type="predicted"/>
<evidence type="ECO:0000256" key="7">
    <source>
        <dbReference type="PROSITE-ProRule" id="PRU00076"/>
    </source>
</evidence>
<feature type="transmembrane region" description="Helical" evidence="9">
    <location>
        <begin position="2049"/>
        <end position="2074"/>
    </location>
</feature>
<reference evidence="14 15" key="1">
    <citation type="submission" date="2014-06" db="EMBL/GenBank/DDBJ databases">
        <authorList>
            <person name="Swart Estienne"/>
        </authorList>
    </citation>
    <scope>NUCLEOTIDE SEQUENCE [LARGE SCALE GENOMIC DNA]</scope>
    <source>
        <strain evidence="14 15">130c</strain>
    </source>
</reference>
<dbReference type="SUPFAM" id="SSF57184">
    <property type="entry name" value="Growth factor receptor domain"/>
    <property type="match status" value="4"/>
</dbReference>
<dbReference type="PROSITE" id="PS50026">
    <property type="entry name" value="EGF_3"/>
    <property type="match status" value="1"/>
</dbReference>
<dbReference type="PANTHER" id="PTHR15332">
    <property type="entry name" value="PROPROTEIN CONVERTASE SUBTILISIN_KEXIN TYPE 5-LIKE"/>
    <property type="match status" value="1"/>
</dbReference>
<dbReference type="Gene3D" id="2.10.220.10">
    <property type="entry name" value="Hormone Receptor, Insulin-like Growth Factor Receptor 1, Chain A, domain 2"/>
    <property type="match status" value="5"/>
</dbReference>
<evidence type="ECO:0000256" key="1">
    <source>
        <dbReference type="ARBA" id="ARBA00004236"/>
    </source>
</evidence>
<evidence type="ECO:0000259" key="13">
    <source>
        <dbReference type="PROSITE" id="PS50221"/>
    </source>
</evidence>
<organism evidence="14 15">
    <name type="scientific">Stylonychia lemnae</name>
    <name type="common">Ciliate</name>
    <dbReference type="NCBI Taxonomy" id="5949"/>
    <lineage>
        <taxon>Eukaryota</taxon>
        <taxon>Sar</taxon>
        <taxon>Alveolata</taxon>
        <taxon>Ciliophora</taxon>
        <taxon>Intramacronucleata</taxon>
        <taxon>Spirotrichea</taxon>
        <taxon>Stichotrichia</taxon>
        <taxon>Sporadotrichida</taxon>
        <taxon>Oxytrichidae</taxon>
        <taxon>Stylonychinae</taxon>
        <taxon>Stylonychia</taxon>
    </lineage>
</organism>
<dbReference type="Pfam" id="PF13385">
    <property type="entry name" value="Laminin_G_3"/>
    <property type="match status" value="1"/>
</dbReference>
<feature type="transmembrane region" description="Helical" evidence="9">
    <location>
        <begin position="2016"/>
        <end position="2037"/>
    </location>
</feature>
<feature type="domain" description="GAIN-B" evidence="13">
    <location>
        <begin position="1494"/>
        <end position="1638"/>
    </location>
</feature>
<name>A0A078AQF7_STYLE</name>
<evidence type="ECO:0000256" key="9">
    <source>
        <dbReference type="SAM" id="Phobius"/>
    </source>
</evidence>
<dbReference type="OrthoDB" id="286906at2759"/>
<evidence type="ECO:0000256" key="2">
    <source>
        <dbReference type="ARBA" id="ARBA00022475"/>
    </source>
</evidence>
<comment type="caution">
    <text evidence="7">Lacks conserved residue(s) required for the propagation of feature annotation.</text>
</comment>
<evidence type="ECO:0000256" key="5">
    <source>
        <dbReference type="ARBA" id="ARBA00023136"/>
    </source>
</evidence>
<dbReference type="SMART" id="SM00303">
    <property type="entry name" value="GPS"/>
    <property type="match status" value="1"/>
</dbReference>
<keyword evidence="6 7" id="KW-1015">Disulfide bond</keyword>
<feature type="transmembrane region" description="Helical" evidence="9">
    <location>
        <begin position="1959"/>
        <end position="1983"/>
    </location>
</feature>
<dbReference type="InParanoid" id="A0A078AQF7"/>
<dbReference type="Proteomes" id="UP000039865">
    <property type="component" value="Unassembled WGS sequence"/>
</dbReference>
<dbReference type="InterPro" id="IPR057244">
    <property type="entry name" value="GAIN_B"/>
</dbReference>
<feature type="transmembrane region" description="Helical" evidence="9">
    <location>
        <begin position="1928"/>
        <end position="1947"/>
    </location>
</feature>
<comment type="subcellular location">
    <subcellularLocation>
        <location evidence="1">Cell membrane</location>
    </subcellularLocation>
</comment>
<dbReference type="SMART" id="SM00181">
    <property type="entry name" value="EGF"/>
    <property type="match status" value="10"/>
</dbReference>
<keyword evidence="4 9" id="KW-1133">Transmembrane helix</keyword>
<evidence type="ECO:0000256" key="10">
    <source>
        <dbReference type="SAM" id="SignalP"/>
    </source>
</evidence>
<dbReference type="InterPro" id="IPR001368">
    <property type="entry name" value="TNFR/NGFR_Cys_rich_reg"/>
</dbReference>
<evidence type="ECO:0000259" key="11">
    <source>
        <dbReference type="PROSITE" id="PS50026"/>
    </source>
</evidence>
<dbReference type="CDD" id="cd00064">
    <property type="entry name" value="FU"/>
    <property type="match status" value="6"/>
</dbReference>
<evidence type="ECO:0000256" key="3">
    <source>
        <dbReference type="ARBA" id="ARBA00022692"/>
    </source>
</evidence>
<dbReference type="SUPFAM" id="SSF49899">
    <property type="entry name" value="Concanavalin A-like lectins/glucanases"/>
    <property type="match status" value="1"/>
</dbReference>
<keyword evidence="10" id="KW-0732">Signal</keyword>
<gene>
    <name evidence="14" type="primary">Contig8894.g9509</name>
    <name evidence="14" type="ORF">STYLEM_13440</name>
</gene>
<dbReference type="InterPro" id="IPR000203">
    <property type="entry name" value="GPS"/>
</dbReference>
<dbReference type="Gene3D" id="2.60.120.200">
    <property type="match status" value="1"/>
</dbReference>
<evidence type="ECO:0000313" key="15">
    <source>
        <dbReference type="Proteomes" id="UP000039865"/>
    </source>
</evidence>
<feature type="transmembrane region" description="Helical" evidence="9">
    <location>
        <begin position="1695"/>
        <end position="1714"/>
    </location>
</feature>
<feature type="domain" description="EGF-like" evidence="11">
    <location>
        <begin position="1273"/>
        <end position="1311"/>
    </location>
</feature>
<keyword evidence="7" id="KW-0245">EGF-like domain</keyword>
<keyword evidence="2" id="KW-1003">Cell membrane</keyword>
<dbReference type="InterPro" id="IPR006212">
    <property type="entry name" value="Furin_repeat"/>
</dbReference>
<dbReference type="EMBL" id="CCKQ01012745">
    <property type="protein sequence ID" value="CDW84379.1"/>
    <property type="molecule type" value="Genomic_DNA"/>
</dbReference>
<dbReference type="PROSITE" id="PS50050">
    <property type="entry name" value="TNFR_NGFR_2"/>
    <property type="match status" value="1"/>
</dbReference>
<dbReference type="GO" id="GO:0005886">
    <property type="term" value="C:plasma membrane"/>
    <property type="evidence" value="ECO:0007669"/>
    <property type="project" value="UniProtKB-SubCell"/>
</dbReference>
<feature type="disulfide bond" evidence="8">
    <location>
        <begin position="480"/>
        <end position="493"/>
    </location>
</feature>
<evidence type="ECO:0000256" key="8">
    <source>
        <dbReference type="PROSITE-ProRule" id="PRU00206"/>
    </source>
</evidence>
<dbReference type="InterPro" id="IPR046338">
    <property type="entry name" value="GAIN_dom_sf"/>
</dbReference>
<dbReference type="InterPro" id="IPR009030">
    <property type="entry name" value="Growth_fac_rcpt_cys_sf"/>
</dbReference>
<evidence type="ECO:0000259" key="12">
    <source>
        <dbReference type="PROSITE" id="PS50050"/>
    </source>
</evidence>
<keyword evidence="5 9" id="KW-0472">Membrane</keyword>
<dbReference type="PANTHER" id="PTHR15332:SF175">
    <property type="entry name" value="PROPROTEIN CONVERTASE SUBTILISIN_KEXIN TYPE 5-LIKE"/>
    <property type="match status" value="1"/>
</dbReference>
<evidence type="ECO:0000313" key="14">
    <source>
        <dbReference type="EMBL" id="CDW84379.1"/>
    </source>
</evidence>
<dbReference type="Gene3D" id="2.60.220.50">
    <property type="match status" value="1"/>
</dbReference>
<keyword evidence="3 9" id="KW-0812">Transmembrane</keyword>
<feature type="disulfide bond" evidence="7">
    <location>
        <begin position="1282"/>
        <end position="1299"/>
    </location>
</feature>
<dbReference type="PROSITE" id="PS00022">
    <property type="entry name" value="EGF_1"/>
    <property type="match status" value="1"/>
</dbReference>
<evidence type="ECO:0000256" key="4">
    <source>
        <dbReference type="ARBA" id="ARBA00022989"/>
    </source>
</evidence>
<accession>A0A078AQF7</accession>
<dbReference type="PROSITE" id="PS01186">
    <property type="entry name" value="EGF_2"/>
    <property type="match status" value="1"/>
</dbReference>
<dbReference type="InterPro" id="IPR013320">
    <property type="entry name" value="ConA-like_dom_sf"/>
</dbReference>
<keyword evidence="15" id="KW-1185">Reference proteome</keyword>
<feature type="chain" id="PRO_5001729644" evidence="10">
    <location>
        <begin position="21"/>
        <end position="2103"/>
    </location>
</feature>
<protein>
    <submittedName>
        <fullName evidence="14">Neurohypophysial n-terminal domain containing protein</fullName>
    </submittedName>
</protein>
<dbReference type="InterPro" id="IPR000742">
    <property type="entry name" value="EGF"/>
</dbReference>
<feature type="disulfide bond" evidence="7">
    <location>
        <begin position="1301"/>
        <end position="1310"/>
    </location>
</feature>
<feature type="domain" description="TNFR-Cys" evidence="12">
    <location>
        <begin position="459"/>
        <end position="504"/>
    </location>
</feature>
<dbReference type="SMART" id="SM00261">
    <property type="entry name" value="FU"/>
    <property type="match status" value="10"/>
</dbReference>
<feature type="repeat" description="TNFR-Cys" evidence="8">
    <location>
        <begin position="459"/>
        <end position="504"/>
    </location>
</feature>
<feature type="signal peptide" evidence="10">
    <location>
        <begin position="1"/>
        <end position="20"/>
    </location>
</feature>
<evidence type="ECO:0000256" key="6">
    <source>
        <dbReference type="ARBA" id="ARBA00023157"/>
    </source>
</evidence>